<accession>A0A8J5XKP1</accession>
<organism evidence="3 4">
    <name type="scientific">Diacronema lutheri</name>
    <name type="common">Unicellular marine alga</name>
    <name type="synonym">Monochrysis lutheri</name>
    <dbReference type="NCBI Taxonomy" id="2081491"/>
    <lineage>
        <taxon>Eukaryota</taxon>
        <taxon>Haptista</taxon>
        <taxon>Haptophyta</taxon>
        <taxon>Pavlovophyceae</taxon>
        <taxon>Pavlovales</taxon>
        <taxon>Pavlovaceae</taxon>
        <taxon>Diacronema</taxon>
    </lineage>
</organism>
<feature type="coiled-coil region" evidence="1">
    <location>
        <begin position="902"/>
        <end position="936"/>
    </location>
</feature>
<evidence type="ECO:0000313" key="3">
    <source>
        <dbReference type="EMBL" id="KAG8471116.1"/>
    </source>
</evidence>
<protein>
    <submittedName>
        <fullName evidence="3">Uncharacterized protein</fullName>
    </submittedName>
</protein>
<name>A0A8J5XKP1_DIALT</name>
<feature type="compositionally biased region" description="Low complexity" evidence="2">
    <location>
        <begin position="763"/>
        <end position="772"/>
    </location>
</feature>
<feature type="region of interest" description="Disordered" evidence="2">
    <location>
        <begin position="637"/>
        <end position="772"/>
    </location>
</feature>
<feature type="compositionally biased region" description="Low complexity" evidence="2">
    <location>
        <begin position="637"/>
        <end position="651"/>
    </location>
</feature>
<evidence type="ECO:0000256" key="2">
    <source>
        <dbReference type="SAM" id="MobiDB-lite"/>
    </source>
</evidence>
<feature type="region of interest" description="Disordered" evidence="2">
    <location>
        <begin position="1"/>
        <end position="31"/>
    </location>
</feature>
<feature type="compositionally biased region" description="Low complexity" evidence="2">
    <location>
        <begin position="1"/>
        <end position="27"/>
    </location>
</feature>
<sequence>MESDAAPAPEEAGASAAEGAPAPGDGSVSSLPRQLELAGTEIDLGRIMNPVFSDHLADVLSLLVTQTQKHAQALAFMQTWSGHIEQMVESSDPSLQGRADGWRTRRAFDPWKAGWVARKRGARLKARAMGLRGKGATLRETFNAWRWSEAVRTQLESLLSWAADERCARALRSWGTHGAQLHNARQEEAIASLKFDTALLHARLRTATAALQAEQSAHQQALLMLTAQISALELSRRTTEPFVLQLLAERDGGSASIVVHKDEDAELWALVHSDISAESEAEATAKREHALSAILPAITAMREQLLSTVAGGADAEPDADAPPGSAAFQLSVLARTLAACRQAANSLDAIIRAAAPHDGFSGLGDSLAIARALREVADATVATAAAAAGQVESLSLLAARADMATDAATSQADAPLAHRWAQLARAAVSCEAATITAAAEANVLADSAAHATARLLARWLDSAQAPTQAETVTMHGAALGEASAALGAATDALTAAIEGARLFGVDGAALLAPPGAKPDAVEVAGAVEQAEQAAQALRTVAGRARAAAGAFADAALNANGVLLGHEGVAVSLEQAGNAARGAEAAIGAIVDVTSSLAGHAGIGVANAGDNGALRHRPVGPTFARTVLRAKRAAPTFAATRARAPDAAVTATQTPPADAFTAPQPPPLPAAPLARAPDAAANATQTPPDMAANATQTPPVDAFTAPQTPPLPAAPLARAPDAAANATQTPPDMAANATQTPPADVFTAPQTPPPGAPPPPAPAAPEAHLSAAPSPRRLADAFSHTNSVAIQSFDAESITVQKAGGQLQRVAVSPVVARRLAARAAPRAPSRESNPKSVEEALLSSPDFLAQLRTSLGISDGVDPRLVAAVQRVATPVTSALGGDQESQVTSQALPSASAADDAAFARAEATAAIDALAKLEDEVARQAATLRRILATPANDETVQTELGPSVQMLPAQARALEMLRIDVDAVRKRVAPSGPPLDDALEDANGRAAEASAAVQTLRAELNDKFARASDALQAFKQAEGLVDEGFHARLERAERAARDVALPNAMLERAVQDGDLSGVANAVATMTARLLTVEEELGGRADGLAVDVRTVLDKLSETEAALPRLRSHVDAVQAELLQKVSRSIDFQRALQEDVARCASKEALTLLDEMIASAAKEEDIAKWKELLQDEVNGVALSANELQRRADELASRLDEAMHARVSTGPSGAGGSNAATGALLGVVVQVCRAIDGLVDDEQTNRPTLRLQPDAKASIKSQFMPAIAGKGSRIKQYALLKQMLHTRFKTELDAIAKATLAAPRTPSGGRAGPRLTDVYIYGDDGRPYRGALNVEVTRGETSKSGASDSRRSLSRTRPSTSATGARIISAANAPQQPHGTMRLADYATIEQAGLQVSTPTVIAAGPPNNPLGRRVVNPITPYELWGLKHPSLSKRRSNSLEPLASSAQQAAMAQPTPLAAGSGSMN</sequence>
<feature type="compositionally biased region" description="Low complexity" evidence="2">
    <location>
        <begin position="1440"/>
        <end position="1458"/>
    </location>
</feature>
<keyword evidence="4" id="KW-1185">Reference proteome</keyword>
<feature type="region of interest" description="Disordered" evidence="2">
    <location>
        <begin position="1431"/>
        <end position="1464"/>
    </location>
</feature>
<dbReference type="Proteomes" id="UP000751190">
    <property type="component" value="Unassembled WGS sequence"/>
</dbReference>
<evidence type="ECO:0000256" key="1">
    <source>
        <dbReference type="SAM" id="Coils"/>
    </source>
</evidence>
<feature type="compositionally biased region" description="Pro residues" evidence="2">
    <location>
        <begin position="749"/>
        <end position="762"/>
    </location>
</feature>
<dbReference type="OrthoDB" id="10679483at2759"/>
<feature type="region of interest" description="Disordered" evidence="2">
    <location>
        <begin position="1334"/>
        <end position="1369"/>
    </location>
</feature>
<feature type="compositionally biased region" description="Low complexity" evidence="2">
    <location>
        <begin position="713"/>
        <end position="730"/>
    </location>
</feature>
<gene>
    <name evidence="3" type="ORF">KFE25_009537</name>
</gene>
<evidence type="ECO:0000313" key="4">
    <source>
        <dbReference type="Proteomes" id="UP000751190"/>
    </source>
</evidence>
<keyword evidence="1" id="KW-0175">Coiled coil</keyword>
<feature type="coiled-coil region" evidence="1">
    <location>
        <begin position="986"/>
        <end position="1024"/>
    </location>
</feature>
<feature type="compositionally biased region" description="Low complexity" evidence="2">
    <location>
        <begin position="670"/>
        <end position="688"/>
    </location>
</feature>
<proteinExistence type="predicted"/>
<comment type="caution">
    <text evidence="3">The sequence shown here is derived from an EMBL/GenBank/DDBJ whole genome shotgun (WGS) entry which is preliminary data.</text>
</comment>
<reference evidence="3" key="1">
    <citation type="submission" date="2021-05" db="EMBL/GenBank/DDBJ databases">
        <title>The genome of the haptophyte Pavlova lutheri (Diacronema luteri, Pavlovales) - a model for lipid biosynthesis in eukaryotic algae.</title>
        <authorList>
            <person name="Hulatt C.J."/>
            <person name="Posewitz M.C."/>
        </authorList>
    </citation>
    <scope>NUCLEOTIDE SEQUENCE</scope>
    <source>
        <strain evidence="3">NIVA-4/92</strain>
    </source>
</reference>
<dbReference type="EMBL" id="JAGTXO010000001">
    <property type="protein sequence ID" value="KAG8471116.1"/>
    <property type="molecule type" value="Genomic_DNA"/>
</dbReference>
<feature type="coiled-coil region" evidence="1">
    <location>
        <begin position="1169"/>
        <end position="1203"/>
    </location>
</feature>